<keyword evidence="1" id="KW-0175">Coiled coil</keyword>
<dbReference type="PANTHER" id="PTHR34199:SF1">
    <property type="entry name" value="HISTONE-LYSINE N-METHYLTRANSFERASE, H3 LYSINE-79 SPECIFIC-LIKE PROTEIN"/>
    <property type="match status" value="1"/>
</dbReference>
<dbReference type="OrthoDB" id="6013at2759"/>
<evidence type="ECO:0000256" key="1">
    <source>
        <dbReference type="SAM" id="Coils"/>
    </source>
</evidence>
<dbReference type="AlphaFoldDB" id="A0A067K8U8"/>
<dbReference type="EMBL" id="KK914574">
    <property type="protein sequence ID" value="KDP32661.1"/>
    <property type="molecule type" value="Genomic_DNA"/>
</dbReference>
<organism evidence="2 3">
    <name type="scientific">Jatropha curcas</name>
    <name type="common">Barbados nut</name>
    <dbReference type="NCBI Taxonomy" id="180498"/>
    <lineage>
        <taxon>Eukaryota</taxon>
        <taxon>Viridiplantae</taxon>
        <taxon>Streptophyta</taxon>
        <taxon>Embryophyta</taxon>
        <taxon>Tracheophyta</taxon>
        <taxon>Spermatophyta</taxon>
        <taxon>Magnoliopsida</taxon>
        <taxon>eudicotyledons</taxon>
        <taxon>Gunneridae</taxon>
        <taxon>Pentapetalae</taxon>
        <taxon>rosids</taxon>
        <taxon>fabids</taxon>
        <taxon>Malpighiales</taxon>
        <taxon>Euphorbiaceae</taxon>
        <taxon>Crotonoideae</taxon>
        <taxon>Jatropheae</taxon>
        <taxon>Jatropha</taxon>
    </lineage>
</organism>
<keyword evidence="3" id="KW-1185">Reference proteome</keyword>
<dbReference type="Proteomes" id="UP000027138">
    <property type="component" value="Unassembled WGS sequence"/>
</dbReference>
<evidence type="ECO:0000313" key="2">
    <source>
        <dbReference type="EMBL" id="KDP32661.1"/>
    </source>
</evidence>
<name>A0A067K8U8_JATCU</name>
<gene>
    <name evidence="2" type="ORF">JCGZ_13659</name>
</gene>
<evidence type="ECO:0000313" key="3">
    <source>
        <dbReference type="Proteomes" id="UP000027138"/>
    </source>
</evidence>
<protein>
    <submittedName>
        <fullName evidence="2">Uncharacterized protein</fullName>
    </submittedName>
</protein>
<dbReference type="STRING" id="180498.A0A067K8U8"/>
<feature type="coiled-coil region" evidence="1">
    <location>
        <begin position="66"/>
        <end position="130"/>
    </location>
</feature>
<accession>A0A067K8U8</accession>
<proteinExistence type="predicted"/>
<reference evidence="2 3" key="1">
    <citation type="journal article" date="2014" name="PLoS ONE">
        <title>Global Analysis of Gene Expression Profiles in Physic Nut (Jatropha curcas L.) Seedlings Exposed to Salt Stress.</title>
        <authorList>
            <person name="Zhang L."/>
            <person name="Zhang C."/>
            <person name="Wu P."/>
            <person name="Chen Y."/>
            <person name="Li M."/>
            <person name="Jiang H."/>
            <person name="Wu G."/>
        </authorList>
    </citation>
    <scope>NUCLEOTIDE SEQUENCE [LARGE SCALE GENOMIC DNA]</scope>
    <source>
        <strain evidence="3">cv. GZQX0401</strain>
        <tissue evidence="2">Young leaves</tissue>
    </source>
</reference>
<dbReference type="PANTHER" id="PTHR34199">
    <property type="entry name" value="NUMOD3 MOTIF FAMILY PROTEIN, EXPRESSED"/>
    <property type="match status" value="1"/>
</dbReference>
<sequence length="232" mass="26860">MSEHSCGHSDEVKEKIVSSLRRLWGKRLKWKRLREKFFLSWTKSIAEAARKGGIHQQELDWDSYDNIKEEITLQQLQNAMDKAKAKELAKIKAERAAQAKAEKMAVLAQKRKEREEKAKAREEAKKMAGRKAKRKADKLSVVKELTIQQRLTKIRKKKSINSQVITPGEALISHSPAWKKLNVKILNREKVQREVSLADQIRAAKNKRTEPMARKPLAESITDNFLTWRSLE</sequence>